<accession>A0A2M4CDA7</accession>
<organism evidence="2">
    <name type="scientific">Anopheles marajoara</name>
    <dbReference type="NCBI Taxonomy" id="58244"/>
    <lineage>
        <taxon>Eukaryota</taxon>
        <taxon>Metazoa</taxon>
        <taxon>Ecdysozoa</taxon>
        <taxon>Arthropoda</taxon>
        <taxon>Hexapoda</taxon>
        <taxon>Insecta</taxon>
        <taxon>Pterygota</taxon>
        <taxon>Neoptera</taxon>
        <taxon>Endopterygota</taxon>
        <taxon>Diptera</taxon>
        <taxon>Nematocera</taxon>
        <taxon>Culicoidea</taxon>
        <taxon>Culicidae</taxon>
        <taxon>Anophelinae</taxon>
        <taxon>Anopheles</taxon>
    </lineage>
</organism>
<keyword evidence="1" id="KW-0732">Signal</keyword>
<protein>
    <submittedName>
        <fullName evidence="2">Putative secreted protein</fullName>
    </submittedName>
</protein>
<dbReference type="EMBL" id="GGFJ01014108">
    <property type="protein sequence ID" value="MBW63249.1"/>
    <property type="molecule type" value="Transcribed_RNA"/>
</dbReference>
<name>A0A2M4CDA7_9DIPT</name>
<sequence length="74" mass="7252">MSLSLITLLCSLVLTVATGLLKGCFRFLSGIGIVEATTTAKKAAATTGSWSPGAAAAPVNPCALQLTAAAASEA</sequence>
<dbReference type="AlphaFoldDB" id="A0A2M4CDA7"/>
<evidence type="ECO:0000313" key="2">
    <source>
        <dbReference type="EMBL" id="MBW63249.1"/>
    </source>
</evidence>
<feature type="chain" id="PRO_5014844048" evidence="1">
    <location>
        <begin position="18"/>
        <end position="74"/>
    </location>
</feature>
<feature type="signal peptide" evidence="1">
    <location>
        <begin position="1"/>
        <end position="17"/>
    </location>
</feature>
<evidence type="ECO:0000256" key="1">
    <source>
        <dbReference type="SAM" id="SignalP"/>
    </source>
</evidence>
<proteinExistence type="predicted"/>
<reference evidence="2" key="1">
    <citation type="submission" date="2018-01" db="EMBL/GenBank/DDBJ databases">
        <title>An insight into the sialome of Amazonian anophelines.</title>
        <authorList>
            <person name="Ribeiro J.M."/>
            <person name="Scarpassa V."/>
            <person name="Calvo E."/>
        </authorList>
    </citation>
    <scope>NUCLEOTIDE SEQUENCE</scope>
    <source>
        <tissue evidence="2">Salivary glands</tissue>
    </source>
</reference>